<reference evidence="1 2" key="1">
    <citation type="journal article" date="2014" name="PLoS Genet.">
        <title>The Genome of Spironucleus salmonicida Highlights a Fish Pathogen Adapted to Fluctuating Environments.</title>
        <authorList>
            <person name="Xu F."/>
            <person name="Jerlstrom-Hultqvist J."/>
            <person name="Einarsson E."/>
            <person name="Astvaldsson A."/>
            <person name="Svard S.G."/>
            <person name="Andersson J.O."/>
        </authorList>
    </citation>
    <scope>NUCLEOTIDE SEQUENCE</scope>
    <source>
        <strain evidence="2">ATCC 50377</strain>
    </source>
</reference>
<keyword evidence="3" id="KW-1185">Reference proteome</keyword>
<evidence type="ECO:0000313" key="1">
    <source>
        <dbReference type="EMBL" id="EST45751.1"/>
    </source>
</evidence>
<dbReference type="SMART" id="SM00248">
    <property type="entry name" value="ANK"/>
    <property type="match status" value="5"/>
</dbReference>
<evidence type="ECO:0000313" key="3">
    <source>
        <dbReference type="Proteomes" id="UP000018208"/>
    </source>
</evidence>
<dbReference type="Pfam" id="PF12796">
    <property type="entry name" value="Ank_2"/>
    <property type="match status" value="1"/>
</dbReference>
<proteinExistence type="predicted"/>
<dbReference type="AlphaFoldDB" id="V6LPW4"/>
<sequence>MSSLITAVKQQNIKKVHQHLDQMGQRGDYNQTALMLAAKLNFIEAVEILVQQPPQIKGFRATFEVQSEPEIKLTDSNGLTALMHAVQANNIDAAKILVKFESNERDFSGLTALMQAAIRNLPAMCDILDSEANHQINGKTALLMAVEQNSIDVLPALIPLEAGKFPHTSNVEFGPMAVFSKIQEFLNDGVIIKSRDILDKMNNQPKLWSALMLAGVNGNIQMVQMLANKEKGMQCPCYGETALMRVLACLGYFTNLIRVGQVAESTYDSLIKSYVQIALFLCEIDEEVTKQDKQGKSALMSAVMCWNYGYDIVLKLIPLELNLVDQQGLTCAAYCCDDDKMLQILEAYINEQQNKVDQKAVEVEQNQ</sequence>
<dbReference type="PANTHER" id="PTHR24120">
    <property type="entry name" value="GH07239P"/>
    <property type="match status" value="1"/>
</dbReference>
<dbReference type="SUPFAM" id="SSF48403">
    <property type="entry name" value="Ankyrin repeat"/>
    <property type="match status" value="1"/>
</dbReference>
<dbReference type="InterPro" id="IPR002110">
    <property type="entry name" value="Ankyrin_rpt"/>
</dbReference>
<dbReference type="InterPro" id="IPR036770">
    <property type="entry name" value="Ankyrin_rpt-contain_sf"/>
</dbReference>
<gene>
    <name evidence="1" type="ORF">SS50377_14322</name>
    <name evidence="2" type="ORF">SS50377_22087</name>
</gene>
<dbReference type="EMBL" id="AUWU02000002">
    <property type="protein sequence ID" value="KAH0576523.1"/>
    <property type="molecule type" value="Genomic_DNA"/>
</dbReference>
<dbReference type="VEuPathDB" id="GiardiaDB:SS50377_22087"/>
<dbReference type="Gene3D" id="1.25.40.20">
    <property type="entry name" value="Ankyrin repeat-containing domain"/>
    <property type="match status" value="2"/>
</dbReference>
<accession>V6LPW4</accession>
<protein>
    <submittedName>
        <fullName evidence="1">Ankyrin repeat-containing protein</fullName>
    </submittedName>
</protein>
<organism evidence="1">
    <name type="scientific">Spironucleus salmonicida</name>
    <dbReference type="NCBI Taxonomy" id="348837"/>
    <lineage>
        <taxon>Eukaryota</taxon>
        <taxon>Metamonada</taxon>
        <taxon>Diplomonadida</taxon>
        <taxon>Hexamitidae</taxon>
        <taxon>Hexamitinae</taxon>
        <taxon>Spironucleus</taxon>
    </lineage>
</organism>
<dbReference type="OrthoDB" id="194358at2759"/>
<name>V6LPW4_9EUKA</name>
<evidence type="ECO:0000313" key="2">
    <source>
        <dbReference type="EMBL" id="KAH0576523.1"/>
    </source>
</evidence>
<dbReference type="PANTHER" id="PTHR24120:SF4">
    <property type="entry name" value="GH07239P"/>
    <property type="match status" value="1"/>
</dbReference>
<dbReference type="EMBL" id="KI546089">
    <property type="protein sequence ID" value="EST45751.1"/>
    <property type="molecule type" value="Genomic_DNA"/>
</dbReference>
<reference evidence="2" key="2">
    <citation type="submission" date="2020-12" db="EMBL/GenBank/DDBJ databases">
        <title>New Spironucleus salmonicida genome in near-complete chromosomes.</title>
        <authorList>
            <person name="Xu F."/>
            <person name="Kurt Z."/>
            <person name="Jimenez-Gonzalez A."/>
            <person name="Astvaldsson A."/>
            <person name="Andersson J.O."/>
            <person name="Svard S.G."/>
        </authorList>
    </citation>
    <scope>NUCLEOTIDE SEQUENCE</scope>
    <source>
        <strain evidence="2">ATCC 50377</strain>
    </source>
</reference>
<dbReference type="Proteomes" id="UP000018208">
    <property type="component" value="Unassembled WGS sequence"/>
</dbReference>